<evidence type="ECO:0000313" key="2">
    <source>
        <dbReference type="EMBL" id="MBW8725573.1"/>
    </source>
</evidence>
<gene>
    <name evidence="2" type="ORF">JF625_10510</name>
</gene>
<keyword evidence="1" id="KW-0472">Membrane</keyword>
<evidence type="ECO:0000313" key="3">
    <source>
        <dbReference type="Proteomes" id="UP000700706"/>
    </source>
</evidence>
<sequence length="103" mass="10795">MRWILIAIVAVVGVLGIVLPQVMHWNPEMLKTATGLGIGCLVSAVGLVVVPMLGKAFVHTSGSSSSGVTVIGGAQFSFNEMSWVDWLVLVVPVFGGFLIGMLI</sequence>
<keyword evidence="1" id="KW-1133">Transmembrane helix</keyword>
<name>A0A952KD26_9PROT</name>
<dbReference type="EMBL" id="JAEKLZ010000176">
    <property type="protein sequence ID" value="MBW8725573.1"/>
    <property type="molecule type" value="Genomic_DNA"/>
</dbReference>
<feature type="transmembrane region" description="Helical" evidence="1">
    <location>
        <begin position="36"/>
        <end position="58"/>
    </location>
</feature>
<keyword evidence="1" id="KW-0812">Transmembrane</keyword>
<dbReference type="Proteomes" id="UP000700706">
    <property type="component" value="Unassembled WGS sequence"/>
</dbReference>
<accession>A0A952KD26</accession>
<comment type="caution">
    <text evidence="2">The sequence shown here is derived from an EMBL/GenBank/DDBJ whole genome shotgun (WGS) entry which is preliminary data.</text>
</comment>
<feature type="transmembrane region" description="Helical" evidence="1">
    <location>
        <begin position="83"/>
        <end position="102"/>
    </location>
</feature>
<organism evidence="2 3">
    <name type="scientific">Inquilinus limosus</name>
    <dbReference type="NCBI Taxonomy" id="171674"/>
    <lineage>
        <taxon>Bacteria</taxon>
        <taxon>Pseudomonadati</taxon>
        <taxon>Pseudomonadota</taxon>
        <taxon>Alphaproteobacteria</taxon>
        <taxon>Rhodospirillales</taxon>
        <taxon>Rhodospirillaceae</taxon>
        <taxon>Inquilinus</taxon>
    </lineage>
</organism>
<reference evidence="2" key="1">
    <citation type="submission" date="2020-06" db="EMBL/GenBank/DDBJ databases">
        <title>Stable isotope informed genome-resolved metagenomics uncovers potential trophic interactions in rhizosphere soil.</title>
        <authorList>
            <person name="Starr E.P."/>
            <person name="Shi S."/>
            <person name="Blazewicz S.J."/>
            <person name="Koch B.J."/>
            <person name="Probst A.J."/>
            <person name="Hungate B.A."/>
            <person name="Pett-Ridge J."/>
            <person name="Firestone M.K."/>
            <person name="Banfield J.F."/>
        </authorList>
    </citation>
    <scope>NUCLEOTIDE SEQUENCE</scope>
    <source>
        <strain evidence="2">YM_69_17</strain>
    </source>
</reference>
<protein>
    <submittedName>
        <fullName evidence="2">Uncharacterized protein</fullName>
    </submittedName>
</protein>
<evidence type="ECO:0000256" key="1">
    <source>
        <dbReference type="SAM" id="Phobius"/>
    </source>
</evidence>
<dbReference type="AlphaFoldDB" id="A0A952KD26"/>
<proteinExistence type="predicted"/>